<gene>
    <name evidence="2" type="ORF">N0V83_003863</name>
</gene>
<evidence type="ECO:0000313" key="2">
    <source>
        <dbReference type="EMBL" id="KAJ4372090.1"/>
    </source>
</evidence>
<evidence type="ECO:0000313" key="3">
    <source>
        <dbReference type="Proteomes" id="UP001140560"/>
    </source>
</evidence>
<comment type="caution">
    <text evidence="2">The sequence shown here is derived from an EMBL/GenBank/DDBJ whole genome shotgun (WGS) entry which is preliminary data.</text>
</comment>
<accession>A0A9W8YAH7</accession>
<dbReference type="EMBL" id="JAPEUY010000006">
    <property type="protein sequence ID" value="KAJ4372090.1"/>
    <property type="molecule type" value="Genomic_DNA"/>
</dbReference>
<dbReference type="OrthoDB" id="5415512at2759"/>
<feature type="compositionally biased region" description="Gly residues" evidence="1">
    <location>
        <begin position="86"/>
        <end position="95"/>
    </location>
</feature>
<evidence type="ECO:0000256" key="1">
    <source>
        <dbReference type="SAM" id="MobiDB-lite"/>
    </source>
</evidence>
<sequence length="314" mass="32936">MANEEQRKAFEAYMGNASASNSQGQPIPQYPGSVANPGNPGNAYPYGVYQFPGLGAPPAAPTPPLAAPSSIASYPSYQSGAPQPGYGHGGYGQGGFHPRPPPLGQAAAPQHQQQQMSPPARPPGYVQVPRSYNAQPPPPPGYDVGWQYTDPMAEQNRRLSGAPAGAIAPTSRNTSGDIVESQSRQTNEYYHYQQYGRPSAPPAPPAPSAPAPVVEEIPVPVITAIIQLCQASPWCQLHVDVARRRSGLGDIRVSLAYALVPPMNLVTGLGSLFTSTLIIMSTGAGDEIEKKSMSPGTLPVGLGLGEAQARHTWG</sequence>
<reference evidence="2" key="1">
    <citation type="submission" date="2022-10" db="EMBL/GenBank/DDBJ databases">
        <title>Tapping the CABI collections for fungal endophytes: first genome assemblies for Collariella, Neodidymelliopsis, Ascochyta clinopodiicola, Didymella pomorum, Didymosphaeria variabile, Neocosmospora piperis and Neocucurbitaria cava.</title>
        <authorList>
            <person name="Hill R."/>
        </authorList>
    </citation>
    <scope>NUCLEOTIDE SEQUENCE</scope>
    <source>
        <strain evidence="2">IMI 356814</strain>
    </source>
</reference>
<dbReference type="Proteomes" id="UP001140560">
    <property type="component" value="Unassembled WGS sequence"/>
</dbReference>
<feature type="region of interest" description="Disordered" evidence="1">
    <location>
        <begin position="1"/>
        <end position="142"/>
    </location>
</feature>
<protein>
    <submittedName>
        <fullName evidence="2">Uncharacterized protein</fullName>
    </submittedName>
</protein>
<feature type="compositionally biased region" description="Basic and acidic residues" evidence="1">
    <location>
        <begin position="1"/>
        <end position="10"/>
    </location>
</feature>
<keyword evidence="3" id="KW-1185">Reference proteome</keyword>
<dbReference type="AlphaFoldDB" id="A0A9W8YAH7"/>
<feature type="compositionally biased region" description="Low complexity" evidence="1">
    <location>
        <begin position="67"/>
        <end position="85"/>
    </location>
</feature>
<name>A0A9W8YAH7_9PLEO</name>
<proteinExistence type="predicted"/>
<feature type="compositionally biased region" description="Polar residues" evidence="1">
    <location>
        <begin position="17"/>
        <end position="26"/>
    </location>
</feature>
<feature type="compositionally biased region" description="Low complexity" evidence="1">
    <location>
        <begin position="104"/>
        <end position="118"/>
    </location>
</feature>
<organism evidence="2 3">
    <name type="scientific">Neocucurbitaria cava</name>
    <dbReference type="NCBI Taxonomy" id="798079"/>
    <lineage>
        <taxon>Eukaryota</taxon>
        <taxon>Fungi</taxon>
        <taxon>Dikarya</taxon>
        <taxon>Ascomycota</taxon>
        <taxon>Pezizomycotina</taxon>
        <taxon>Dothideomycetes</taxon>
        <taxon>Pleosporomycetidae</taxon>
        <taxon>Pleosporales</taxon>
        <taxon>Pleosporineae</taxon>
        <taxon>Cucurbitariaceae</taxon>
        <taxon>Neocucurbitaria</taxon>
    </lineage>
</organism>